<reference evidence="12" key="1">
    <citation type="submission" date="2023-06" db="EMBL/GenBank/DDBJ databases">
        <title>Genome-scale phylogeny and comparative genomics of the fungal order Sordariales.</title>
        <authorList>
            <consortium name="Lawrence Berkeley National Laboratory"/>
            <person name="Hensen N."/>
            <person name="Bonometti L."/>
            <person name="Westerberg I."/>
            <person name="Brannstrom I.O."/>
            <person name="Guillou S."/>
            <person name="Cros-Aarteil S."/>
            <person name="Calhoun S."/>
            <person name="Haridas S."/>
            <person name="Kuo A."/>
            <person name="Mondo S."/>
            <person name="Pangilinan J."/>
            <person name="Riley R."/>
            <person name="Labutti K."/>
            <person name="Andreopoulos B."/>
            <person name="Lipzen A."/>
            <person name="Chen C."/>
            <person name="Yanf M."/>
            <person name="Daum C."/>
            <person name="Ng V."/>
            <person name="Clum A."/>
            <person name="Steindorff A."/>
            <person name="Ohm R."/>
            <person name="Martin F."/>
            <person name="Silar P."/>
            <person name="Natvig D."/>
            <person name="Lalanne C."/>
            <person name="Gautier V."/>
            <person name="Ament-Velasquez S.L."/>
            <person name="Kruys A."/>
            <person name="Hutchinson M.I."/>
            <person name="Powell A.J."/>
            <person name="Barry K."/>
            <person name="Miller A.N."/>
            <person name="Grigoriev I.V."/>
            <person name="Debuchy R."/>
            <person name="Gladieux P."/>
            <person name="Thoren M.H."/>
            <person name="Johannesson H."/>
        </authorList>
    </citation>
    <scope>NUCLEOTIDE SEQUENCE</scope>
    <source>
        <strain evidence="12">8032-3</strain>
    </source>
</reference>
<dbReference type="FunFam" id="3.40.50.10810:FF:000059">
    <property type="entry name" value="SNF2 family helicase/ATPase, putative"/>
    <property type="match status" value="1"/>
</dbReference>
<feature type="domain" description="Helicase C-terminal" evidence="11">
    <location>
        <begin position="1251"/>
        <end position="1403"/>
    </location>
</feature>
<dbReference type="InterPro" id="IPR014001">
    <property type="entry name" value="Helicase_ATP-bd"/>
</dbReference>
<feature type="domain" description="Helicase ATP-binding" evidence="10">
    <location>
        <begin position="342"/>
        <end position="546"/>
    </location>
</feature>
<feature type="compositionally biased region" description="Acidic residues" evidence="8">
    <location>
        <begin position="757"/>
        <end position="768"/>
    </location>
</feature>
<evidence type="ECO:0000313" key="12">
    <source>
        <dbReference type="EMBL" id="KAK1770428.1"/>
    </source>
</evidence>
<evidence type="ECO:0000256" key="3">
    <source>
        <dbReference type="ARBA" id="ARBA00022771"/>
    </source>
</evidence>
<dbReference type="InterPro" id="IPR017907">
    <property type="entry name" value="Znf_RING_CS"/>
</dbReference>
<dbReference type="CDD" id="cd18070">
    <property type="entry name" value="DEXQc_SHPRH"/>
    <property type="match status" value="1"/>
</dbReference>
<dbReference type="InterPro" id="IPR049730">
    <property type="entry name" value="SNF2/RAD54-like_C"/>
</dbReference>
<dbReference type="GO" id="GO:0005634">
    <property type="term" value="C:nucleus"/>
    <property type="evidence" value="ECO:0007669"/>
    <property type="project" value="TreeGrafter"/>
</dbReference>
<dbReference type="GO" id="GO:0005524">
    <property type="term" value="F:ATP binding"/>
    <property type="evidence" value="ECO:0007669"/>
    <property type="project" value="InterPro"/>
</dbReference>
<sequence>MGRTKPNLRMPSLIATGHKSAAPDEIDHAKTLIDYLESLPDTPPSDESTDEIPGPPAKRARTGHGLGTIPIVSHELSFETRSATSLPQSTHVYRRGVGKHLNVWHSIRGANSAGPPGPNNQLKISPKPRPKSHPFCVCHTLDVAQMPKTLITALHVAKLQGSDPESEGCLWASIDIDARQDGAQIHVKLTINVYWNESRSVSVESRKRPQQVLRDDVLETCFPGLNYNPKKRIPDWTPKDFYDASHVPDNDKFDPGLLRAEIPNLIAELFPFQRRSINWLLNREGVSWAKAVGSDESHIQPLDLEQSSADEPISFIAAQDALGKPFYISPLFGVVARDPSRYLPLQNIKGGILAEEMGLGKTLEIIGLLLLHHRPDDPPLVFDPFLGQQLRPTGATLIITPQPLLDQWRTELARHAPHLNVMYYPGLRASTAKDKQSEADLVDELGSQDVVLTTYDALRPEIHMAIDPPARSMRGERKYERLKSPLVQLSWWRVCIDEAQMMENWTTNTAVLARLIPRVNVWAITGTPVKDDIQQDLRGLLTFLRFEPYASDTKIWNSLFSLDKETFHRVFNLISLRHTKGLVRNEIALPPQKRYVITMPFSAVEEQHYQSLFKDLAKACGLDTRGNPIQEGWDSDHPAIQETMRMALDRLRQTALHPEVGAHNRRALGHRAGPMRTVSEVLDAMLEQSESAIRTDQRSLLNTRLTRGQILASLGRVKDALAVWEDVLKSSTTLVADCKAQLEQEVNQAWNQGADPSETDTEDDDDEGGVQGQLSEARRRLRYALEIQHKAVFFCANAYYTIKSDQDMTAPESDEFNRLEKKETESYDFAKLIRKEILQDTHSRAKRLMDRIASAASQQAFAVIPEFKSIDQKGIESRTIVDAFDNLCEALDAQANQLDEWREHVIQLLLKPLVDEEGEEITGEEYDESTKLQDEIEVYVRVLRTAVADRQDALSGQKNNLVDLDYNVAIRQAEEGEGPFPEKLLELFKIRDSLKPQSIPGDALGSLRGIVSALRTLSVKLRHDAASGSQRASVELGIVTNQLQLTQRQMTEQIKVTGAIGQEIQRCSDTMNARLEFYRQLQAVSDMVADYEGDKTDNSLETLSRQEDAARRALESAESKHRYLLHLRDADSGGEEQRLCIICQSTFSIGVLTICGHQFCKECISLWFRAHHNCPVCKRKLSHANLHDITLKPKELKIHSDTSGLSRAGVHSTDTSPSKKTSIYTEFSAEKLAEINNIDLEGPNFTTKVDTLVRHLLWLRDSDPGAKSIVFSQYKDFLDVLALAFQRHGIGYTAFDKANGISSFKEDPGVEVFLLHARAHSSGLNLVNASHVFLCEPLLNTALELQAIARVDRIGQEHETTVWLYIVDGTVEESIYNLSVQRRMEHIGQSLKGKSKESTPELIDARLEVANSLELEQAHLSKLMGKGGISGEAVDKSDLWTCLFGHVKPGGQDDEQIRDNPAVRGFLAAEAAEGRRDGLEGNASCMIL</sequence>
<dbReference type="GeneID" id="85306334"/>
<dbReference type="PANTHER" id="PTHR45865:SF1">
    <property type="entry name" value="E3 UBIQUITIN-PROTEIN LIGASE SHPRH"/>
    <property type="match status" value="1"/>
</dbReference>
<dbReference type="PANTHER" id="PTHR45865">
    <property type="entry name" value="E3 UBIQUITIN-PROTEIN LIGASE SHPRH FAMILY MEMBER"/>
    <property type="match status" value="1"/>
</dbReference>
<accession>A0AAJ0FPM6</accession>
<feature type="region of interest" description="Disordered" evidence="8">
    <location>
        <begin position="37"/>
        <end position="64"/>
    </location>
</feature>
<dbReference type="CDD" id="cd18793">
    <property type="entry name" value="SF2_C_SNF"/>
    <property type="match status" value="1"/>
</dbReference>
<dbReference type="PROSITE" id="PS00518">
    <property type="entry name" value="ZF_RING_1"/>
    <property type="match status" value="1"/>
</dbReference>
<dbReference type="Gene3D" id="3.30.40.10">
    <property type="entry name" value="Zinc/RING finger domain, C3HC4 (zinc finger)"/>
    <property type="match status" value="1"/>
</dbReference>
<dbReference type="SUPFAM" id="SSF57850">
    <property type="entry name" value="RING/U-box"/>
    <property type="match status" value="1"/>
</dbReference>
<dbReference type="RefSeq" id="XP_060286641.1">
    <property type="nucleotide sequence ID" value="XM_060423147.1"/>
</dbReference>
<evidence type="ECO:0000256" key="4">
    <source>
        <dbReference type="ARBA" id="ARBA00022801"/>
    </source>
</evidence>
<keyword evidence="5" id="KW-0862">Zinc</keyword>
<dbReference type="EMBL" id="MU839000">
    <property type="protein sequence ID" value="KAK1770428.1"/>
    <property type="molecule type" value="Genomic_DNA"/>
</dbReference>
<dbReference type="InterPro" id="IPR052583">
    <property type="entry name" value="ATP-helicase/E3_Ub-Ligase"/>
</dbReference>
<dbReference type="GO" id="GO:0061630">
    <property type="term" value="F:ubiquitin protein ligase activity"/>
    <property type="evidence" value="ECO:0007669"/>
    <property type="project" value="TreeGrafter"/>
</dbReference>
<evidence type="ECO:0000256" key="5">
    <source>
        <dbReference type="ARBA" id="ARBA00022833"/>
    </source>
</evidence>
<dbReference type="Pfam" id="PF00176">
    <property type="entry name" value="SNF2-rel_dom"/>
    <property type="match status" value="1"/>
</dbReference>
<feature type="region of interest" description="Disordered" evidence="8">
    <location>
        <begin position="1"/>
        <end position="22"/>
    </location>
</feature>
<dbReference type="SMART" id="SM00184">
    <property type="entry name" value="RING"/>
    <property type="match status" value="1"/>
</dbReference>
<dbReference type="PROSITE" id="PS50089">
    <property type="entry name" value="ZF_RING_2"/>
    <property type="match status" value="1"/>
</dbReference>
<dbReference type="GO" id="GO:0008270">
    <property type="term" value="F:zinc ion binding"/>
    <property type="evidence" value="ECO:0007669"/>
    <property type="project" value="UniProtKB-KW"/>
</dbReference>
<dbReference type="Gene3D" id="3.40.50.300">
    <property type="entry name" value="P-loop containing nucleotide triphosphate hydrolases"/>
    <property type="match status" value="1"/>
</dbReference>
<evidence type="ECO:0000256" key="1">
    <source>
        <dbReference type="ARBA" id="ARBA00022723"/>
    </source>
</evidence>
<keyword evidence="6" id="KW-0067">ATP-binding</keyword>
<name>A0AAJ0FPM6_9PEZI</name>
<evidence type="ECO:0000259" key="9">
    <source>
        <dbReference type="PROSITE" id="PS50089"/>
    </source>
</evidence>
<dbReference type="InterPro" id="IPR013083">
    <property type="entry name" value="Znf_RING/FYVE/PHD"/>
</dbReference>
<evidence type="ECO:0000256" key="6">
    <source>
        <dbReference type="ARBA" id="ARBA00022840"/>
    </source>
</evidence>
<dbReference type="InterPro" id="IPR001841">
    <property type="entry name" value="Znf_RING"/>
</dbReference>
<evidence type="ECO:0000259" key="11">
    <source>
        <dbReference type="PROSITE" id="PS51194"/>
    </source>
</evidence>
<dbReference type="GO" id="GO:0000209">
    <property type="term" value="P:protein polyubiquitination"/>
    <property type="evidence" value="ECO:0007669"/>
    <property type="project" value="TreeGrafter"/>
</dbReference>
<dbReference type="GO" id="GO:0006974">
    <property type="term" value="P:DNA damage response"/>
    <property type="evidence" value="ECO:0007669"/>
    <property type="project" value="TreeGrafter"/>
</dbReference>
<keyword evidence="1" id="KW-0479">Metal-binding</keyword>
<feature type="region of interest" description="Disordered" evidence="8">
    <location>
        <begin position="750"/>
        <end position="773"/>
    </location>
</feature>
<dbReference type="PROSITE" id="PS51192">
    <property type="entry name" value="HELICASE_ATP_BIND_1"/>
    <property type="match status" value="1"/>
</dbReference>
<dbReference type="InterPro" id="IPR001650">
    <property type="entry name" value="Helicase_C-like"/>
</dbReference>
<dbReference type="Gene3D" id="3.40.50.10810">
    <property type="entry name" value="Tandem AAA-ATPase domain"/>
    <property type="match status" value="1"/>
</dbReference>
<protein>
    <submittedName>
        <fullName evidence="12">ATP-dependent helicase IRC20</fullName>
    </submittedName>
</protein>
<dbReference type="InterPro" id="IPR038718">
    <property type="entry name" value="SNF2-like_sf"/>
</dbReference>
<keyword evidence="4" id="KW-0378">Hydrolase</keyword>
<keyword evidence="12" id="KW-0347">Helicase</keyword>
<dbReference type="Pfam" id="PF13639">
    <property type="entry name" value="zf-RING_2"/>
    <property type="match status" value="1"/>
</dbReference>
<gene>
    <name evidence="12" type="ORF">QBC33DRAFT_266593</name>
</gene>
<organism evidence="12 13">
    <name type="scientific">Phialemonium atrogriseum</name>
    <dbReference type="NCBI Taxonomy" id="1093897"/>
    <lineage>
        <taxon>Eukaryota</taxon>
        <taxon>Fungi</taxon>
        <taxon>Dikarya</taxon>
        <taxon>Ascomycota</taxon>
        <taxon>Pezizomycotina</taxon>
        <taxon>Sordariomycetes</taxon>
        <taxon>Sordariomycetidae</taxon>
        <taxon>Cephalothecales</taxon>
        <taxon>Cephalothecaceae</taxon>
        <taxon>Phialemonium</taxon>
    </lineage>
</organism>
<keyword evidence="2" id="KW-0547">Nucleotide-binding</keyword>
<dbReference type="FunFam" id="3.40.50.300:FF:001870">
    <property type="entry name" value="SNF2 family helicase/ATPase, putative"/>
    <property type="match status" value="1"/>
</dbReference>
<keyword evidence="13" id="KW-1185">Reference proteome</keyword>
<evidence type="ECO:0000256" key="7">
    <source>
        <dbReference type="PROSITE-ProRule" id="PRU00175"/>
    </source>
</evidence>
<dbReference type="InterPro" id="IPR059033">
    <property type="entry name" value="C144_05_dom"/>
</dbReference>
<dbReference type="SUPFAM" id="SSF52540">
    <property type="entry name" value="P-loop containing nucleoside triphosphate hydrolases"/>
    <property type="match status" value="2"/>
</dbReference>
<keyword evidence="3 7" id="KW-0863">Zinc-finger</keyword>
<evidence type="ECO:0000259" key="10">
    <source>
        <dbReference type="PROSITE" id="PS51192"/>
    </source>
</evidence>
<evidence type="ECO:0000313" key="13">
    <source>
        <dbReference type="Proteomes" id="UP001244011"/>
    </source>
</evidence>
<feature type="domain" description="RING-type" evidence="9">
    <location>
        <begin position="1140"/>
        <end position="1178"/>
    </location>
</feature>
<dbReference type="GO" id="GO:0016787">
    <property type="term" value="F:hydrolase activity"/>
    <property type="evidence" value="ECO:0007669"/>
    <property type="project" value="UniProtKB-KW"/>
</dbReference>
<evidence type="ECO:0000256" key="8">
    <source>
        <dbReference type="SAM" id="MobiDB-lite"/>
    </source>
</evidence>
<dbReference type="GO" id="GO:0004386">
    <property type="term" value="F:helicase activity"/>
    <property type="evidence" value="ECO:0007669"/>
    <property type="project" value="UniProtKB-KW"/>
</dbReference>
<dbReference type="Pfam" id="PF26021">
    <property type="entry name" value="Ferritin_C144_05"/>
    <property type="match status" value="1"/>
</dbReference>
<dbReference type="SMART" id="SM00487">
    <property type="entry name" value="DEXDc"/>
    <property type="match status" value="1"/>
</dbReference>
<proteinExistence type="predicted"/>
<comment type="caution">
    <text evidence="12">The sequence shown here is derived from an EMBL/GenBank/DDBJ whole genome shotgun (WGS) entry which is preliminary data.</text>
</comment>
<dbReference type="InterPro" id="IPR027417">
    <property type="entry name" value="P-loop_NTPase"/>
</dbReference>
<dbReference type="InterPro" id="IPR000330">
    <property type="entry name" value="SNF2_N"/>
</dbReference>
<dbReference type="Pfam" id="PF00271">
    <property type="entry name" value="Helicase_C"/>
    <property type="match status" value="1"/>
</dbReference>
<dbReference type="Proteomes" id="UP001244011">
    <property type="component" value="Unassembled WGS sequence"/>
</dbReference>
<dbReference type="PROSITE" id="PS51194">
    <property type="entry name" value="HELICASE_CTER"/>
    <property type="match status" value="1"/>
</dbReference>
<evidence type="ECO:0000256" key="2">
    <source>
        <dbReference type="ARBA" id="ARBA00022741"/>
    </source>
</evidence>